<dbReference type="AlphaFoldDB" id="A0A0F9IZ36"/>
<comment type="caution">
    <text evidence="1">The sequence shown here is derived from an EMBL/GenBank/DDBJ whole genome shotgun (WGS) entry which is preliminary data.</text>
</comment>
<name>A0A0F9IZ36_9ZZZZ</name>
<protein>
    <submittedName>
        <fullName evidence="1">Uncharacterized protein</fullName>
    </submittedName>
</protein>
<proteinExistence type="predicted"/>
<evidence type="ECO:0000313" key="1">
    <source>
        <dbReference type="EMBL" id="KKM25404.1"/>
    </source>
</evidence>
<dbReference type="EMBL" id="LAZR01012727">
    <property type="protein sequence ID" value="KKM25404.1"/>
    <property type="molecule type" value="Genomic_DNA"/>
</dbReference>
<sequence>MSVPCEGCYTNVVRGIIYKMPGGGYLCDECREALIIDEGEHYDEATETIKYGE</sequence>
<reference evidence="1" key="1">
    <citation type="journal article" date="2015" name="Nature">
        <title>Complex archaea that bridge the gap between prokaryotes and eukaryotes.</title>
        <authorList>
            <person name="Spang A."/>
            <person name="Saw J.H."/>
            <person name="Jorgensen S.L."/>
            <person name="Zaremba-Niedzwiedzka K."/>
            <person name="Martijn J."/>
            <person name="Lind A.E."/>
            <person name="van Eijk R."/>
            <person name="Schleper C."/>
            <person name="Guy L."/>
            <person name="Ettema T.J."/>
        </authorList>
    </citation>
    <scope>NUCLEOTIDE SEQUENCE</scope>
</reference>
<gene>
    <name evidence="1" type="ORF">LCGC14_1595370</name>
</gene>
<accession>A0A0F9IZ36</accession>
<organism evidence="1">
    <name type="scientific">marine sediment metagenome</name>
    <dbReference type="NCBI Taxonomy" id="412755"/>
    <lineage>
        <taxon>unclassified sequences</taxon>
        <taxon>metagenomes</taxon>
        <taxon>ecological metagenomes</taxon>
    </lineage>
</organism>